<sequence length="189" mass="20638">DPRDDERLHAATRHRLLRITVGPQSNVNPPQSTLSERSALKKLSQAAAAYLPWQNGQPLVTDIAAAENVMWPSLFHFGRGDFFEDVLYSVLLSDSLTPSSTGVESESFGRTPVTSSNCGLPSVTSSRPPLTGCPAFSSLGTPLFCLLRFWCSPLYWYSLSSAFSMAIYKPWGQRPGGGDYREPPGARAI</sequence>
<evidence type="ECO:0000313" key="1">
    <source>
        <dbReference type="EMBL" id="OUC48785.1"/>
    </source>
</evidence>
<dbReference type="Proteomes" id="UP000243006">
    <property type="component" value="Unassembled WGS sequence"/>
</dbReference>
<reference evidence="1 2" key="1">
    <citation type="submission" date="2015-04" db="EMBL/GenBank/DDBJ databases">
        <title>Draft genome of the roundworm Trichinella nativa.</title>
        <authorList>
            <person name="Mitreva M."/>
        </authorList>
    </citation>
    <scope>NUCLEOTIDE SEQUENCE [LARGE SCALE GENOMIC DNA]</scope>
    <source>
        <strain evidence="1 2">ISS45</strain>
    </source>
</reference>
<evidence type="ECO:0000313" key="2">
    <source>
        <dbReference type="Proteomes" id="UP000243006"/>
    </source>
</evidence>
<gene>
    <name evidence="1" type="ORF">D917_05956</name>
</gene>
<comment type="caution">
    <text evidence="1">The sequence shown here is derived from an EMBL/GenBank/DDBJ whole genome shotgun (WGS) entry which is preliminary data.</text>
</comment>
<dbReference type="AlphaFoldDB" id="A0A1Y3EV13"/>
<protein>
    <submittedName>
        <fullName evidence="1">Uncharacterized protein</fullName>
    </submittedName>
</protein>
<dbReference type="EMBL" id="LVZM01002145">
    <property type="protein sequence ID" value="OUC48785.1"/>
    <property type="molecule type" value="Genomic_DNA"/>
</dbReference>
<name>A0A1Y3EV13_9BILA</name>
<proteinExistence type="predicted"/>
<organism evidence="1 2">
    <name type="scientific">Trichinella nativa</name>
    <dbReference type="NCBI Taxonomy" id="6335"/>
    <lineage>
        <taxon>Eukaryota</taxon>
        <taxon>Metazoa</taxon>
        <taxon>Ecdysozoa</taxon>
        <taxon>Nematoda</taxon>
        <taxon>Enoplea</taxon>
        <taxon>Dorylaimia</taxon>
        <taxon>Trichinellida</taxon>
        <taxon>Trichinellidae</taxon>
        <taxon>Trichinella</taxon>
    </lineage>
</organism>
<feature type="non-terminal residue" evidence="1">
    <location>
        <position position="1"/>
    </location>
</feature>
<accession>A0A1Y3EV13</accession>